<dbReference type="OrthoDB" id="7358927at2"/>
<protein>
    <submittedName>
        <fullName evidence="3">Serine protease</fullName>
    </submittedName>
</protein>
<dbReference type="InterPro" id="IPR001940">
    <property type="entry name" value="Peptidase_S1C"/>
</dbReference>
<sequence>MLDISTNAVFDADEENRIDNDNHADNAATDAALLDAYSNAVIGVADRVGPAVVRVETRRKDKNGRPAGGVGSGVIIAPDGLVLTNSHVVDGARELRLTDAEGRVMEARLLGEDPDTDLALLRADSVRNLPTASLGDSKALRRGQLVVAIGNPLGFESTVTAGVISALGRSLRSQSGRLIEDVVQTDAALNPGNSGGPLVTAHGDVIGINTAIIMGAQGICFAVASNTAQIVLSELIRHGRVRRGFIGIAGQTIAVPRRHARAAEIDNATGAMITSLEQRAPADAGGLMTLDVIVRVDGEKVTGVDDLIRLLNADRIGRTVTFDVLRRGQLRRFDVLPTERVAPAARKAAAG</sequence>
<organism evidence="3 4">
    <name type="scientific">Pseudorhodoplanes sinuspersici</name>
    <dbReference type="NCBI Taxonomy" id="1235591"/>
    <lineage>
        <taxon>Bacteria</taxon>
        <taxon>Pseudomonadati</taxon>
        <taxon>Pseudomonadota</taxon>
        <taxon>Alphaproteobacteria</taxon>
        <taxon>Hyphomicrobiales</taxon>
        <taxon>Pseudorhodoplanes</taxon>
    </lineage>
</organism>
<dbReference type="Gene3D" id="2.30.42.10">
    <property type="match status" value="1"/>
</dbReference>
<dbReference type="Gene3D" id="2.40.10.120">
    <property type="match status" value="1"/>
</dbReference>
<dbReference type="EMBL" id="CP021112">
    <property type="protein sequence ID" value="ARQ02025.1"/>
    <property type="molecule type" value="Genomic_DNA"/>
</dbReference>
<keyword evidence="1 3" id="KW-0645">Protease</keyword>
<dbReference type="SUPFAM" id="SSF50494">
    <property type="entry name" value="Trypsin-like serine proteases"/>
    <property type="match status" value="1"/>
</dbReference>
<accession>A0A1W6ZZ47</accession>
<dbReference type="AlphaFoldDB" id="A0A1W6ZZ47"/>
<dbReference type="PANTHER" id="PTHR43343:SF3">
    <property type="entry name" value="PROTEASE DO-LIKE 8, CHLOROPLASTIC"/>
    <property type="match status" value="1"/>
</dbReference>
<dbReference type="PRINTS" id="PR00834">
    <property type="entry name" value="PROTEASES2C"/>
</dbReference>
<evidence type="ECO:0000313" key="4">
    <source>
        <dbReference type="Proteomes" id="UP000194137"/>
    </source>
</evidence>
<dbReference type="InterPro" id="IPR036034">
    <property type="entry name" value="PDZ_sf"/>
</dbReference>
<dbReference type="Pfam" id="PF13365">
    <property type="entry name" value="Trypsin_2"/>
    <property type="match status" value="1"/>
</dbReference>
<evidence type="ECO:0000256" key="1">
    <source>
        <dbReference type="ARBA" id="ARBA00022670"/>
    </source>
</evidence>
<evidence type="ECO:0000256" key="2">
    <source>
        <dbReference type="ARBA" id="ARBA00022801"/>
    </source>
</evidence>
<dbReference type="RefSeq" id="WP_086090418.1">
    <property type="nucleotide sequence ID" value="NZ_CP021112.1"/>
</dbReference>
<name>A0A1W6ZZ47_9HYPH</name>
<keyword evidence="4" id="KW-1185">Reference proteome</keyword>
<dbReference type="InterPro" id="IPR009003">
    <property type="entry name" value="Peptidase_S1_PA"/>
</dbReference>
<dbReference type="PANTHER" id="PTHR43343">
    <property type="entry name" value="PEPTIDASE S12"/>
    <property type="match status" value="1"/>
</dbReference>
<dbReference type="SUPFAM" id="SSF50156">
    <property type="entry name" value="PDZ domain-like"/>
    <property type="match status" value="1"/>
</dbReference>
<dbReference type="STRING" id="1235591.CAK95_25170"/>
<dbReference type="InterPro" id="IPR051201">
    <property type="entry name" value="Chloro_Bact_Ser_Proteases"/>
</dbReference>
<keyword evidence="2" id="KW-0378">Hydrolase</keyword>
<reference evidence="3 4" key="1">
    <citation type="submission" date="2017-05" db="EMBL/GenBank/DDBJ databases">
        <title>Full genome sequence of Pseudorhodoplanes sinuspersici.</title>
        <authorList>
            <person name="Dastgheib S.M.M."/>
            <person name="Shavandi M."/>
            <person name="Tirandaz H."/>
        </authorList>
    </citation>
    <scope>NUCLEOTIDE SEQUENCE [LARGE SCALE GENOMIC DNA]</scope>
    <source>
        <strain evidence="3 4">RIPI110</strain>
    </source>
</reference>
<proteinExistence type="predicted"/>
<dbReference type="SMART" id="SM00228">
    <property type="entry name" value="PDZ"/>
    <property type="match status" value="1"/>
</dbReference>
<dbReference type="KEGG" id="psin:CAK95_25170"/>
<dbReference type="GO" id="GO:0004252">
    <property type="term" value="F:serine-type endopeptidase activity"/>
    <property type="evidence" value="ECO:0007669"/>
    <property type="project" value="InterPro"/>
</dbReference>
<dbReference type="Pfam" id="PF13180">
    <property type="entry name" value="PDZ_2"/>
    <property type="match status" value="1"/>
</dbReference>
<dbReference type="Proteomes" id="UP000194137">
    <property type="component" value="Chromosome"/>
</dbReference>
<dbReference type="GO" id="GO:0006508">
    <property type="term" value="P:proteolysis"/>
    <property type="evidence" value="ECO:0007669"/>
    <property type="project" value="UniProtKB-KW"/>
</dbReference>
<gene>
    <name evidence="3" type="ORF">CAK95_25170</name>
</gene>
<dbReference type="InterPro" id="IPR001478">
    <property type="entry name" value="PDZ"/>
</dbReference>
<evidence type="ECO:0000313" key="3">
    <source>
        <dbReference type="EMBL" id="ARQ02025.1"/>
    </source>
</evidence>